<feature type="domain" description="Enoyl reductase (ER)" evidence="7">
    <location>
        <begin position="8"/>
        <end position="345"/>
    </location>
</feature>
<sequence>MKALVFNGVGKIAVEDRPQPKVQDPSDAIIKLSRTTICGSDLHIIQGHVPTVEPGRVLGHEGVGVIESVGSDVKKFKIGDSVLISCITSCATCNFCKQDKFGLCNSTGGWRLGHTHDGTQAEYVRILHADASLHAVPKGLDERSLLVLSDIIPTGLEVGVLRGGVKPGCSVAIVGAGPVGLAALLTAQLYSPSILVMIDKDEGRLKVAKRMGATHTVNPDSAKGGLKAATKEHHGEIDGFDVVIEAVGVPATFSACQDLVGKGGAIANVGVHGTKVDLRLEELWGRGIQITMALVNTSTLPMLMKLFEAGKLNTKEMITHDFKFSDMLKAYDTFGKASETGALKVNIEM</sequence>
<dbReference type="Gene3D" id="3.90.180.10">
    <property type="entry name" value="Medium-chain alcohol dehydrogenases, catalytic domain"/>
    <property type="match status" value="1"/>
</dbReference>
<dbReference type="PROSITE" id="PS00059">
    <property type="entry name" value="ADH_ZINC"/>
    <property type="match status" value="1"/>
</dbReference>
<dbReference type="SMART" id="SM00829">
    <property type="entry name" value="PKS_ER"/>
    <property type="match status" value="1"/>
</dbReference>
<dbReference type="SUPFAM" id="SSF51735">
    <property type="entry name" value="NAD(P)-binding Rossmann-fold domains"/>
    <property type="match status" value="1"/>
</dbReference>
<dbReference type="InterPro" id="IPR020843">
    <property type="entry name" value="ER"/>
</dbReference>
<protein>
    <recommendedName>
        <fullName evidence="7">Enoyl reductase (ER) domain-containing protein</fullName>
    </recommendedName>
</protein>
<evidence type="ECO:0000256" key="4">
    <source>
        <dbReference type="ARBA" id="ARBA00022833"/>
    </source>
</evidence>
<evidence type="ECO:0000256" key="1">
    <source>
        <dbReference type="ARBA" id="ARBA00001947"/>
    </source>
</evidence>
<keyword evidence="3 6" id="KW-0479">Metal-binding</keyword>
<organism evidence="8 9">
    <name type="scientific">Oculimacula yallundae</name>
    <dbReference type="NCBI Taxonomy" id="86028"/>
    <lineage>
        <taxon>Eukaryota</taxon>
        <taxon>Fungi</taxon>
        <taxon>Dikarya</taxon>
        <taxon>Ascomycota</taxon>
        <taxon>Pezizomycotina</taxon>
        <taxon>Leotiomycetes</taxon>
        <taxon>Helotiales</taxon>
        <taxon>Ploettnerulaceae</taxon>
        <taxon>Oculimacula</taxon>
    </lineage>
</organism>
<evidence type="ECO:0000256" key="2">
    <source>
        <dbReference type="ARBA" id="ARBA00008072"/>
    </source>
</evidence>
<dbReference type="PANTHER" id="PTHR42813:SF4">
    <property type="entry name" value="NADP-DEPENDENT ISOPROPANOL DEHYDROGENASE"/>
    <property type="match status" value="1"/>
</dbReference>
<dbReference type="InterPro" id="IPR013149">
    <property type="entry name" value="ADH-like_C"/>
</dbReference>
<keyword evidence="5" id="KW-0560">Oxidoreductase</keyword>
<dbReference type="SUPFAM" id="SSF50129">
    <property type="entry name" value="GroES-like"/>
    <property type="match status" value="1"/>
</dbReference>
<dbReference type="InterPro" id="IPR036291">
    <property type="entry name" value="NAD(P)-bd_dom_sf"/>
</dbReference>
<dbReference type="Pfam" id="PF08240">
    <property type="entry name" value="ADH_N"/>
    <property type="match status" value="1"/>
</dbReference>
<dbReference type="InterPro" id="IPR011032">
    <property type="entry name" value="GroES-like_sf"/>
</dbReference>
<dbReference type="Pfam" id="PF00107">
    <property type="entry name" value="ADH_zinc_N"/>
    <property type="match status" value="1"/>
</dbReference>
<accession>A0ABR4C960</accession>
<name>A0ABR4C960_9HELO</name>
<evidence type="ECO:0000256" key="5">
    <source>
        <dbReference type="ARBA" id="ARBA00023002"/>
    </source>
</evidence>
<comment type="cofactor">
    <cofactor evidence="1 6">
        <name>Zn(2+)</name>
        <dbReference type="ChEBI" id="CHEBI:29105"/>
    </cofactor>
</comment>
<evidence type="ECO:0000313" key="9">
    <source>
        <dbReference type="Proteomes" id="UP001595075"/>
    </source>
</evidence>
<comment type="similarity">
    <text evidence="2 6">Belongs to the zinc-containing alcohol dehydrogenase family.</text>
</comment>
<keyword evidence="9" id="KW-1185">Reference proteome</keyword>
<keyword evidence="4 6" id="KW-0862">Zinc</keyword>
<dbReference type="InterPro" id="IPR002328">
    <property type="entry name" value="ADH_Zn_CS"/>
</dbReference>
<dbReference type="PANTHER" id="PTHR42813">
    <property type="entry name" value="ZINC-TYPE ALCOHOL DEHYDROGENASE-LIKE"/>
    <property type="match status" value="1"/>
</dbReference>
<dbReference type="InterPro" id="IPR013154">
    <property type="entry name" value="ADH-like_N"/>
</dbReference>
<proteinExistence type="inferred from homology"/>
<evidence type="ECO:0000256" key="3">
    <source>
        <dbReference type="ARBA" id="ARBA00022723"/>
    </source>
</evidence>
<comment type="caution">
    <text evidence="8">The sequence shown here is derived from an EMBL/GenBank/DDBJ whole genome shotgun (WGS) entry which is preliminary data.</text>
</comment>
<dbReference type="CDD" id="cd08286">
    <property type="entry name" value="FDH_like_ADH2"/>
    <property type="match status" value="1"/>
</dbReference>
<gene>
    <name evidence="8" type="ORF">VTL71DRAFT_2133</name>
</gene>
<dbReference type="Proteomes" id="UP001595075">
    <property type="component" value="Unassembled WGS sequence"/>
</dbReference>
<evidence type="ECO:0000256" key="6">
    <source>
        <dbReference type="RuleBase" id="RU361277"/>
    </source>
</evidence>
<dbReference type="Gene3D" id="3.40.50.720">
    <property type="entry name" value="NAD(P)-binding Rossmann-like Domain"/>
    <property type="match status" value="1"/>
</dbReference>
<evidence type="ECO:0000259" key="7">
    <source>
        <dbReference type="SMART" id="SM00829"/>
    </source>
</evidence>
<evidence type="ECO:0000313" key="8">
    <source>
        <dbReference type="EMBL" id="KAL2066062.1"/>
    </source>
</evidence>
<reference evidence="8 9" key="1">
    <citation type="journal article" date="2024" name="Commun. Biol.">
        <title>Comparative genomic analysis of thermophilic fungi reveals convergent evolutionary adaptations and gene losses.</title>
        <authorList>
            <person name="Steindorff A.S."/>
            <person name="Aguilar-Pontes M.V."/>
            <person name="Robinson A.J."/>
            <person name="Andreopoulos B."/>
            <person name="LaButti K."/>
            <person name="Kuo A."/>
            <person name="Mondo S."/>
            <person name="Riley R."/>
            <person name="Otillar R."/>
            <person name="Haridas S."/>
            <person name="Lipzen A."/>
            <person name="Grimwood J."/>
            <person name="Schmutz J."/>
            <person name="Clum A."/>
            <person name="Reid I.D."/>
            <person name="Moisan M.C."/>
            <person name="Butler G."/>
            <person name="Nguyen T.T.M."/>
            <person name="Dewar K."/>
            <person name="Conant G."/>
            <person name="Drula E."/>
            <person name="Henrissat B."/>
            <person name="Hansel C."/>
            <person name="Singer S."/>
            <person name="Hutchinson M.I."/>
            <person name="de Vries R.P."/>
            <person name="Natvig D.O."/>
            <person name="Powell A.J."/>
            <person name="Tsang A."/>
            <person name="Grigoriev I.V."/>
        </authorList>
    </citation>
    <scope>NUCLEOTIDE SEQUENCE [LARGE SCALE GENOMIC DNA]</scope>
    <source>
        <strain evidence="8 9">CBS 494.80</strain>
    </source>
</reference>
<dbReference type="EMBL" id="JAZHXI010000011">
    <property type="protein sequence ID" value="KAL2066062.1"/>
    <property type="molecule type" value="Genomic_DNA"/>
</dbReference>